<keyword evidence="2" id="KW-1185">Reference proteome</keyword>
<protein>
    <submittedName>
        <fullName evidence="1">Uncharacterized protein</fullName>
    </submittedName>
</protein>
<organism evidence="1 2">
    <name type="scientific">Paracoccus siganidrum</name>
    <dbReference type="NCBI Taxonomy" id="1276757"/>
    <lineage>
        <taxon>Bacteria</taxon>
        <taxon>Pseudomonadati</taxon>
        <taxon>Pseudomonadota</taxon>
        <taxon>Alphaproteobacteria</taxon>
        <taxon>Rhodobacterales</taxon>
        <taxon>Paracoccaceae</taxon>
        <taxon>Paracoccus</taxon>
    </lineage>
</organism>
<evidence type="ECO:0000313" key="2">
    <source>
        <dbReference type="Proteomes" id="UP000283587"/>
    </source>
</evidence>
<dbReference type="AlphaFoldDB" id="A0A418ZUE0"/>
<accession>A0A418ZUE0</accession>
<reference evidence="2" key="1">
    <citation type="submission" date="2018-09" db="EMBL/GenBank/DDBJ databases">
        <title>Paracoccus onubensis nov. sp. a moderate halophilic bacterium isolated from Gruta de las Maravillas (Aracena, Spain).</title>
        <authorList>
            <person name="Jurado V."/>
            <person name="Gutierrez-Patricio S."/>
            <person name="Gonzalez-Pimentel J.L."/>
            <person name="Miller A.Z."/>
            <person name="Laiz L."/>
            <person name="Saiz-Jimenez C."/>
        </authorList>
    </citation>
    <scope>NUCLEOTIDE SEQUENCE [LARGE SCALE GENOMIC DNA]</scope>
    <source>
        <strain evidence="2">DSM 26381</strain>
    </source>
</reference>
<evidence type="ECO:0000313" key="1">
    <source>
        <dbReference type="EMBL" id="RJL02366.1"/>
    </source>
</evidence>
<name>A0A418ZUE0_9RHOB</name>
<dbReference type="EMBL" id="QZEW01000147">
    <property type="protein sequence ID" value="RJL02366.1"/>
    <property type="molecule type" value="Genomic_DNA"/>
</dbReference>
<dbReference type="Proteomes" id="UP000283587">
    <property type="component" value="Unassembled WGS sequence"/>
</dbReference>
<comment type="caution">
    <text evidence="1">The sequence shown here is derived from an EMBL/GenBank/DDBJ whole genome shotgun (WGS) entry which is preliminary data.</text>
</comment>
<proteinExistence type="predicted"/>
<sequence length="90" mass="9875">MAMRIDLPAKPSLLPYCRKLLAEGADPAELVHVYRGETLCFHPAPLATFAALTTEEGVERSIRFRKWREMPRQGGVYASETATIAGGGND</sequence>
<gene>
    <name evidence="1" type="ORF">D3P05_21805</name>
</gene>